<dbReference type="EMBL" id="FXXI01000008">
    <property type="protein sequence ID" value="SMS02097.1"/>
    <property type="molecule type" value="Genomic_DNA"/>
</dbReference>
<name>A0A1Y6IWR8_9VIBR</name>
<evidence type="ECO:0000313" key="2">
    <source>
        <dbReference type="EMBL" id="MDW6005461.1"/>
    </source>
</evidence>
<evidence type="ECO:0000313" key="4">
    <source>
        <dbReference type="Proteomes" id="UP000196125"/>
    </source>
</evidence>
<reference evidence="3 4" key="1">
    <citation type="submission" date="2017-05" db="EMBL/GenBank/DDBJ databases">
        <authorList>
            <person name="Song R."/>
            <person name="Chenine A.L."/>
            <person name="Ruprecht R.M."/>
        </authorList>
    </citation>
    <scope>NUCLEOTIDE SEQUENCE [LARGE SCALE GENOMIC DNA]</scope>
    <source>
        <strain evidence="3 4">CECT 7927</strain>
    </source>
</reference>
<keyword evidence="1" id="KW-0472">Membrane</keyword>
<evidence type="ECO:0000256" key="1">
    <source>
        <dbReference type="SAM" id="Phobius"/>
    </source>
</evidence>
<keyword evidence="1" id="KW-0812">Transmembrane</keyword>
<keyword evidence="1" id="KW-1133">Transmembrane helix</keyword>
<dbReference type="Proteomes" id="UP000196125">
    <property type="component" value="Unassembled WGS sequence"/>
</dbReference>
<reference evidence="2 5" key="2">
    <citation type="submission" date="2023-11" db="EMBL/GenBank/DDBJ databases">
        <title>Plant-associative lifestyle of Vibrio porteresiae and its evolutionary dynamics.</title>
        <authorList>
            <person name="Rameshkumar N."/>
            <person name="Kirti K."/>
        </authorList>
    </citation>
    <scope>NUCLEOTIDE SEQUENCE [LARGE SCALE GENOMIC DNA]</scope>
    <source>
        <strain evidence="2 5">MSSRF38</strain>
    </source>
</reference>
<sequence>MSEDTDDLKPLTPPNDMGIRRREYLSNRQISILSYTGLLFVIAALGCLAALVWQLANTAGYSFKPYITSLPAETFTKIDANVLSLGMFDYYFTVFFAPIVLFISAIFASIVGFLLLKTAGAANREVIPKQDYDLISQMLIHKNDRGIDNYVRLSSLSGLTGIFTKIGLTGLPLATIFLTLFFTVLSIWGSQFFDLAKLTLGAFIGSYVQKQATVTESKPPPPSGQNSE</sequence>
<accession>A0A1Y6IWR8</accession>
<keyword evidence="5" id="KW-1185">Reference proteome</keyword>
<evidence type="ECO:0000313" key="3">
    <source>
        <dbReference type="EMBL" id="SMS02097.1"/>
    </source>
</evidence>
<feature type="transmembrane region" description="Helical" evidence="1">
    <location>
        <begin position="30"/>
        <end position="56"/>
    </location>
</feature>
<dbReference type="EMBL" id="JAWRCO010000002">
    <property type="protein sequence ID" value="MDW6005461.1"/>
    <property type="molecule type" value="Genomic_DNA"/>
</dbReference>
<feature type="transmembrane region" description="Helical" evidence="1">
    <location>
        <begin position="162"/>
        <end position="188"/>
    </location>
</feature>
<evidence type="ECO:0000313" key="5">
    <source>
        <dbReference type="Proteomes" id="UP001283366"/>
    </source>
</evidence>
<gene>
    <name evidence="2" type="ORF">SBX37_21555</name>
    <name evidence="3" type="ORF">VIM7927_03411</name>
</gene>
<proteinExistence type="predicted"/>
<protein>
    <submittedName>
        <fullName evidence="3">Uncharacterized protein</fullName>
    </submittedName>
</protein>
<dbReference type="AlphaFoldDB" id="A0A1Y6IWR8"/>
<feature type="transmembrane region" description="Helical" evidence="1">
    <location>
        <begin position="90"/>
        <end position="116"/>
    </location>
</feature>
<dbReference type="RefSeq" id="WP_087482124.1">
    <property type="nucleotide sequence ID" value="NZ_AP024884.1"/>
</dbReference>
<dbReference type="Proteomes" id="UP001283366">
    <property type="component" value="Unassembled WGS sequence"/>
</dbReference>
<organism evidence="3 4">
    <name type="scientific">Vibrio mangrovi</name>
    <dbReference type="NCBI Taxonomy" id="474394"/>
    <lineage>
        <taxon>Bacteria</taxon>
        <taxon>Pseudomonadati</taxon>
        <taxon>Pseudomonadota</taxon>
        <taxon>Gammaproteobacteria</taxon>
        <taxon>Vibrionales</taxon>
        <taxon>Vibrionaceae</taxon>
        <taxon>Vibrio</taxon>
    </lineage>
</organism>